<dbReference type="Proteomes" id="UP000094960">
    <property type="component" value="Chromosome"/>
</dbReference>
<evidence type="ECO:0000313" key="1">
    <source>
        <dbReference type="EMBL" id="AOR35808.1"/>
    </source>
</evidence>
<dbReference type="KEGG" id="spun:BFF78_36305"/>
<organism evidence="1 2">
    <name type="scientific">Streptomyces fodineus</name>
    <dbReference type="NCBI Taxonomy" id="1904616"/>
    <lineage>
        <taxon>Bacteria</taxon>
        <taxon>Bacillati</taxon>
        <taxon>Actinomycetota</taxon>
        <taxon>Actinomycetes</taxon>
        <taxon>Kitasatosporales</taxon>
        <taxon>Streptomycetaceae</taxon>
        <taxon>Streptomyces</taxon>
    </lineage>
</organism>
<evidence type="ECO:0000313" key="2">
    <source>
        <dbReference type="Proteomes" id="UP000094960"/>
    </source>
</evidence>
<protein>
    <submittedName>
        <fullName evidence="1">Uncharacterized protein</fullName>
    </submittedName>
</protein>
<reference evidence="2" key="1">
    <citation type="submission" date="2016-09" db="EMBL/GenBank/DDBJ databases">
        <title>Streptomyces puniciscabiei strain:TW1S1 Genome sequencing and assembly.</title>
        <authorList>
            <person name="Kim M.-K."/>
            <person name="Kim S.B."/>
        </authorList>
    </citation>
    <scope>NUCLEOTIDE SEQUENCE [LARGE SCALE GENOMIC DNA]</scope>
    <source>
        <strain evidence="2">TW1S1</strain>
    </source>
</reference>
<name>A0A1D7YJN4_9ACTN</name>
<gene>
    <name evidence="1" type="ORF">BFF78_36305</name>
</gene>
<dbReference type="EMBL" id="CP017248">
    <property type="protein sequence ID" value="AOR35808.1"/>
    <property type="molecule type" value="Genomic_DNA"/>
</dbReference>
<sequence length="64" mass="7105">MFGAGWGADLFLGPVRVACSQLSRVFLEVRPLELGWPVTLDEQQPESDRKLRLGMKGAFQDALT</sequence>
<accession>A0A1D7YJN4</accession>
<dbReference type="AlphaFoldDB" id="A0A1D7YJN4"/>
<proteinExistence type="predicted"/>
<keyword evidence="2" id="KW-1185">Reference proteome</keyword>